<keyword evidence="1" id="KW-0378">Hydrolase</keyword>
<dbReference type="PROSITE" id="PS00893">
    <property type="entry name" value="NUDIX_BOX"/>
    <property type="match status" value="1"/>
</dbReference>
<dbReference type="Gene3D" id="3.90.79.10">
    <property type="entry name" value="Nucleoside Triphosphate Pyrophosphohydrolase"/>
    <property type="match status" value="1"/>
</dbReference>
<reference evidence="3 4" key="1">
    <citation type="submission" date="2022-12" db="EMBL/GenBank/DDBJ databases">
        <authorList>
            <person name="Ruckert C."/>
            <person name="Busche T."/>
            <person name="Kalinowski J."/>
            <person name="Wittmann C."/>
        </authorList>
    </citation>
    <scope>NUCLEOTIDE SEQUENCE [LARGE SCALE GENOMIC DNA]</scope>
    <source>
        <strain evidence="3 4">DSM 40276</strain>
    </source>
</reference>
<evidence type="ECO:0000313" key="3">
    <source>
        <dbReference type="EMBL" id="WAU04001.1"/>
    </source>
</evidence>
<protein>
    <submittedName>
        <fullName evidence="3">NUDIX domain-containing protein</fullName>
    </submittedName>
</protein>
<dbReference type="Proteomes" id="UP001210169">
    <property type="component" value="Chromosome"/>
</dbReference>
<dbReference type="InterPro" id="IPR015797">
    <property type="entry name" value="NUDIX_hydrolase-like_dom_sf"/>
</dbReference>
<dbReference type="PROSITE" id="PS51462">
    <property type="entry name" value="NUDIX"/>
    <property type="match status" value="1"/>
</dbReference>
<dbReference type="GeneID" id="301331397"/>
<evidence type="ECO:0000259" key="2">
    <source>
        <dbReference type="PROSITE" id="PS51462"/>
    </source>
</evidence>
<evidence type="ECO:0000256" key="1">
    <source>
        <dbReference type="ARBA" id="ARBA00022801"/>
    </source>
</evidence>
<evidence type="ECO:0000313" key="4">
    <source>
        <dbReference type="Proteomes" id="UP001210169"/>
    </source>
</evidence>
<dbReference type="InterPro" id="IPR000086">
    <property type="entry name" value="NUDIX_hydrolase_dom"/>
</dbReference>
<feature type="domain" description="Nudix hydrolase" evidence="2">
    <location>
        <begin position="22"/>
        <end position="154"/>
    </location>
</feature>
<dbReference type="InterPro" id="IPR020084">
    <property type="entry name" value="NUDIX_hydrolase_CS"/>
</dbReference>
<organism evidence="3 4">
    <name type="scientific">Streptomyces nigrescens</name>
    <dbReference type="NCBI Taxonomy" id="1920"/>
    <lineage>
        <taxon>Bacteria</taxon>
        <taxon>Bacillati</taxon>
        <taxon>Actinomycetota</taxon>
        <taxon>Actinomycetes</taxon>
        <taxon>Kitasatosporales</taxon>
        <taxon>Streptomycetaceae</taxon>
        <taxon>Streptomyces</taxon>
    </lineage>
</organism>
<dbReference type="Pfam" id="PF00293">
    <property type="entry name" value="NUDIX"/>
    <property type="match status" value="1"/>
</dbReference>
<dbReference type="EMBL" id="CP114203">
    <property type="protein sequence ID" value="WAU04001.1"/>
    <property type="molecule type" value="Genomic_DNA"/>
</dbReference>
<dbReference type="RefSeq" id="WP_277411122.1">
    <property type="nucleotide sequence ID" value="NZ_CP114203.1"/>
</dbReference>
<gene>
    <name evidence="3" type="ORF">STRNI_002217</name>
</gene>
<dbReference type="SUPFAM" id="SSF55811">
    <property type="entry name" value="Nudix"/>
    <property type="match status" value="1"/>
</dbReference>
<keyword evidence="4" id="KW-1185">Reference proteome</keyword>
<dbReference type="CDD" id="cd04683">
    <property type="entry name" value="NUDIX_Hydrolase"/>
    <property type="match status" value="1"/>
</dbReference>
<dbReference type="PANTHER" id="PTHR16099">
    <property type="entry name" value="8-OXO-DGTP DIPHOSPHATES NUDT15"/>
    <property type="match status" value="1"/>
</dbReference>
<sequence length="180" mass="20079">MLKERIMKPNLTTEHVTYTDGCHRSVIGVHLVLQRAGQVLLGLRSGTGWRDGHFHVPAGHLEAGETVTAGAVREAAEELGLVLREEDLELVHTVHHWTAEDEPRLQLFFHVRSWDGEPVNAEPDKCAYLAWFPMNALPEPMVDFTAVALNEFPQGRAFSCVGWPKGSMQREEIASDQSST</sequence>
<accession>A0ABY7J302</accession>
<dbReference type="PANTHER" id="PTHR16099:SF5">
    <property type="entry name" value="NUCLEOTIDE TRIPHOSPHATE DIPHOSPHATASE NUDT15"/>
    <property type="match status" value="1"/>
</dbReference>
<name>A0ABY7J302_STRNI</name>
<proteinExistence type="predicted"/>